<comment type="caution">
    <text evidence="2">The sequence shown here is derived from an EMBL/GenBank/DDBJ whole genome shotgun (WGS) entry which is preliminary data.</text>
</comment>
<sequence>MDKRVLWVLLIGVVLILAFLVFVYMQKSRAIPATNETTPRLFQLTPTPSSRISMGEIFDLTNSNPVVRIESTDGNVYFRVAGAMVTDLVRQGVKIVGEYGIDGDPGATRVRLEIGIGKDAPDIAYFPGDFDKPVTGKTAAEKELVARLTRGENALLYINTGPSGTPSPVRDALESVTENKWSYLSGITLSPATIGIFAAALR</sequence>
<keyword evidence="1" id="KW-1133">Transmembrane helix</keyword>
<gene>
    <name evidence="2" type="ORF">A2363_05300</name>
</gene>
<dbReference type="EMBL" id="MFKE01000021">
    <property type="protein sequence ID" value="OGG34806.1"/>
    <property type="molecule type" value="Genomic_DNA"/>
</dbReference>
<evidence type="ECO:0000313" key="2">
    <source>
        <dbReference type="EMBL" id="OGG34806.1"/>
    </source>
</evidence>
<reference evidence="2 3" key="1">
    <citation type="journal article" date="2016" name="Nat. Commun.">
        <title>Thousands of microbial genomes shed light on interconnected biogeochemical processes in an aquifer system.</title>
        <authorList>
            <person name="Anantharaman K."/>
            <person name="Brown C.T."/>
            <person name="Hug L.A."/>
            <person name="Sharon I."/>
            <person name="Castelle C.J."/>
            <person name="Probst A.J."/>
            <person name="Thomas B.C."/>
            <person name="Singh A."/>
            <person name="Wilkins M.J."/>
            <person name="Karaoz U."/>
            <person name="Brodie E.L."/>
            <person name="Williams K.H."/>
            <person name="Hubbard S.S."/>
            <person name="Banfield J.F."/>
        </authorList>
    </citation>
    <scope>NUCLEOTIDE SEQUENCE [LARGE SCALE GENOMIC DNA]</scope>
</reference>
<keyword evidence="1" id="KW-0472">Membrane</keyword>
<keyword evidence="1" id="KW-0812">Transmembrane</keyword>
<feature type="transmembrane region" description="Helical" evidence="1">
    <location>
        <begin position="6"/>
        <end position="25"/>
    </location>
</feature>
<dbReference type="AlphaFoldDB" id="A0A1F6BCY2"/>
<protein>
    <submittedName>
        <fullName evidence="2">Uncharacterized protein</fullName>
    </submittedName>
</protein>
<accession>A0A1F6BCY2</accession>
<dbReference type="Proteomes" id="UP000176186">
    <property type="component" value="Unassembled WGS sequence"/>
</dbReference>
<proteinExistence type="predicted"/>
<evidence type="ECO:0000256" key="1">
    <source>
        <dbReference type="SAM" id="Phobius"/>
    </source>
</evidence>
<name>A0A1F6BCY2_9BACT</name>
<evidence type="ECO:0000313" key="3">
    <source>
        <dbReference type="Proteomes" id="UP000176186"/>
    </source>
</evidence>
<organism evidence="2 3">
    <name type="scientific">Candidatus Gottesmanbacteria bacterium RIFOXYB1_FULL_47_11</name>
    <dbReference type="NCBI Taxonomy" id="1798401"/>
    <lineage>
        <taxon>Bacteria</taxon>
        <taxon>Candidatus Gottesmaniibacteriota</taxon>
    </lineage>
</organism>